<organism evidence="1 2">
    <name type="scientific">Triticum urartu</name>
    <name type="common">Red wild einkorn</name>
    <name type="synonym">Crithodium urartu</name>
    <dbReference type="NCBI Taxonomy" id="4572"/>
    <lineage>
        <taxon>Eukaryota</taxon>
        <taxon>Viridiplantae</taxon>
        <taxon>Streptophyta</taxon>
        <taxon>Embryophyta</taxon>
        <taxon>Tracheophyta</taxon>
        <taxon>Spermatophyta</taxon>
        <taxon>Magnoliopsida</taxon>
        <taxon>Liliopsida</taxon>
        <taxon>Poales</taxon>
        <taxon>Poaceae</taxon>
        <taxon>BOP clade</taxon>
        <taxon>Pooideae</taxon>
        <taxon>Triticodae</taxon>
        <taxon>Triticeae</taxon>
        <taxon>Triticinae</taxon>
        <taxon>Triticum</taxon>
    </lineage>
</organism>
<name>A0A8R7ULY9_TRIUA</name>
<dbReference type="Gramene" id="TuG1812G0500003346.01.T01">
    <property type="protein sequence ID" value="TuG1812G0500003346.01.T01.cds248331"/>
    <property type="gene ID" value="TuG1812G0500003346.01"/>
</dbReference>
<accession>A0A8R7ULY9</accession>
<reference evidence="1" key="2">
    <citation type="submission" date="2018-03" db="EMBL/GenBank/DDBJ databases">
        <title>The Triticum urartu genome reveals the dynamic nature of wheat genome evolution.</title>
        <authorList>
            <person name="Ling H."/>
            <person name="Ma B."/>
            <person name="Shi X."/>
            <person name="Liu H."/>
            <person name="Dong L."/>
            <person name="Sun H."/>
            <person name="Cao Y."/>
            <person name="Gao Q."/>
            <person name="Zheng S."/>
            <person name="Li Y."/>
            <person name="Yu Y."/>
            <person name="Du H."/>
            <person name="Qi M."/>
            <person name="Li Y."/>
            <person name="Yu H."/>
            <person name="Cui Y."/>
            <person name="Wang N."/>
            <person name="Chen C."/>
            <person name="Wu H."/>
            <person name="Zhao Y."/>
            <person name="Zhang J."/>
            <person name="Li Y."/>
            <person name="Zhou W."/>
            <person name="Zhang B."/>
            <person name="Hu W."/>
            <person name="Eijk M."/>
            <person name="Tang J."/>
            <person name="Witsenboer H."/>
            <person name="Zhao S."/>
            <person name="Li Z."/>
            <person name="Zhang A."/>
            <person name="Wang D."/>
            <person name="Liang C."/>
        </authorList>
    </citation>
    <scope>NUCLEOTIDE SEQUENCE [LARGE SCALE GENOMIC DNA]</scope>
    <source>
        <strain evidence="1">cv. G1812</strain>
    </source>
</reference>
<sequence length="66" mass="7597">MNFVFFCWNMVVGADDASNQSWTMKAMLQPSSVDATTFNGGSYKQRWRDEKGMTMESICSGEGRWW</sequence>
<keyword evidence="2" id="KW-1185">Reference proteome</keyword>
<reference evidence="2" key="1">
    <citation type="journal article" date="2013" name="Nature">
        <title>Draft genome of the wheat A-genome progenitor Triticum urartu.</title>
        <authorList>
            <person name="Ling H.Q."/>
            <person name="Zhao S."/>
            <person name="Liu D."/>
            <person name="Wang J."/>
            <person name="Sun H."/>
            <person name="Zhang C."/>
            <person name="Fan H."/>
            <person name="Li D."/>
            <person name="Dong L."/>
            <person name="Tao Y."/>
            <person name="Gao C."/>
            <person name="Wu H."/>
            <person name="Li Y."/>
            <person name="Cui Y."/>
            <person name="Guo X."/>
            <person name="Zheng S."/>
            <person name="Wang B."/>
            <person name="Yu K."/>
            <person name="Liang Q."/>
            <person name="Yang W."/>
            <person name="Lou X."/>
            <person name="Chen J."/>
            <person name="Feng M."/>
            <person name="Jian J."/>
            <person name="Zhang X."/>
            <person name="Luo G."/>
            <person name="Jiang Y."/>
            <person name="Liu J."/>
            <person name="Wang Z."/>
            <person name="Sha Y."/>
            <person name="Zhang B."/>
            <person name="Wu H."/>
            <person name="Tang D."/>
            <person name="Shen Q."/>
            <person name="Xue P."/>
            <person name="Zou S."/>
            <person name="Wang X."/>
            <person name="Liu X."/>
            <person name="Wang F."/>
            <person name="Yang Y."/>
            <person name="An X."/>
            <person name="Dong Z."/>
            <person name="Zhang K."/>
            <person name="Zhang X."/>
            <person name="Luo M.C."/>
            <person name="Dvorak J."/>
            <person name="Tong Y."/>
            <person name="Wang J."/>
            <person name="Yang H."/>
            <person name="Li Z."/>
            <person name="Wang D."/>
            <person name="Zhang A."/>
            <person name="Wang J."/>
        </authorList>
    </citation>
    <scope>NUCLEOTIDE SEQUENCE</scope>
    <source>
        <strain evidence="2">cv. G1812</strain>
    </source>
</reference>
<dbReference type="EnsemblPlants" id="TuG1812G0500003346.01.T01">
    <property type="protein sequence ID" value="TuG1812G0500003346.01.T01.cds248331"/>
    <property type="gene ID" value="TuG1812G0500003346.01"/>
</dbReference>
<dbReference type="Proteomes" id="UP000015106">
    <property type="component" value="Chromosome 5"/>
</dbReference>
<reference evidence="1" key="3">
    <citation type="submission" date="2022-06" db="UniProtKB">
        <authorList>
            <consortium name="EnsemblPlants"/>
        </authorList>
    </citation>
    <scope>IDENTIFICATION</scope>
</reference>
<protein>
    <submittedName>
        <fullName evidence="1">Uncharacterized protein</fullName>
    </submittedName>
</protein>
<proteinExistence type="predicted"/>
<evidence type="ECO:0000313" key="2">
    <source>
        <dbReference type="Proteomes" id="UP000015106"/>
    </source>
</evidence>
<dbReference type="AlphaFoldDB" id="A0A8R7ULY9"/>
<evidence type="ECO:0000313" key="1">
    <source>
        <dbReference type="EnsemblPlants" id="TuG1812G0500003346.01.T01.cds248331"/>
    </source>
</evidence>